<dbReference type="InterPro" id="IPR036388">
    <property type="entry name" value="WH-like_DNA-bd_sf"/>
</dbReference>
<gene>
    <name evidence="9" type="ORF">ACFOMD_11610</name>
</gene>
<evidence type="ECO:0000313" key="10">
    <source>
        <dbReference type="Proteomes" id="UP001595615"/>
    </source>
</evidence>
<dbReference type="PANTHER" id="PTHR10815:SF5">
    <property type="entry name" value="METHYLATED-DNA--PROTEIN-CYSTEINE METHYLTRANSFERASE"/>
    <property type="match status" value="1"/>
</dbReference>
<dbReference type="GO" id="GO:0003908">
    <property type="term" value="F:methylated-DNA-[protein]-cysteine S-methyltransferase activity"/>
    <property type="evidence" value="ECO:0007669"/>
    <property type="project" value="UniProtKB-EC"/>
</dbReference>
<evidence type="ECO:0000256" key="1">
    <source>
        <dbReference type="ARBA" id="ARBA00001286"/>
    </source>
</evidence>
<dbReference type="PANTHER" id="PTHR10815">
    <property type="entry name" value="METHYLATED-DNA--PROTEIN-CYSTEINE METHYLTRANSFERASE"/>
    <property type="match status" value="1"/>
</dbReference>
<proteinExistence type="predicted"/>
<keyword evidence="10" id="KW-1185">Reference proteome</keyword>
<dbReference type="InterPro" id="IPR036631">
    <property type="entry name" value="MGMT_N_sf"/>
</dbReference>
<dbReference type="EMBL" id="JBHRXV010000010">
    <property type="protein sequence ID" value="MFC3713224.1"/>
    <property type="molecule type" value="Genomic_DNA"/>
</dbReference>
<accession>A0ABV7XAU2</accession>
<sequence>MTPSPPAESMSDADLRAFVAGLLGQAPTKAASLFGLQARWIETPIGPMLAVAGDDGLHLLEFAERRGLPRELERLQARRGAISFGDNDVLAQTAREIDGYFAGTLMAFSVSSAQAGSAFERSVWAALQAVPSGEIHTYKSLAHSLGRPEAIRAVARANGTNQLAIIVPCHRIIGSDGAMVGYGGKIWRKQWLLDHERRHAD</sequence>
<dbReference type="CDD" id="cd06445">
    <property type="entry name" value="ATase"/>
    <property type="match status" value="1"/>
</dbReference>
<evidence type="ECO:0000256" key="6">
    <source>
        <dbReference type="ARBA" id="ARBA00049348"/>
    </source>
</evidence>
<reference evidence="10" key="1">
    <citation type="journal article" date="2019" name="Int. J. Syst. Evol. Microbiol.">
        <title>The Global Catalogue of Microorganisms (GCM) 10K type strain sequencing project: providing services to taxonomists for standard genome sequencing and annotation.</title>
        <authorList>
            <consortium name="The Broad Institute Genomics Platform"/>
            <consortium name="The Broad Institute Genome Sequencing Center for Infectious Disease"/>
            <person name="Wu L."/>
            <person name="Ma J."/>
        </authorList>
    </citation>
    <scope>NUCLEOTIDE SEQUENCE [LARGE SCALE GENOMIC DNA]</scope>
    <source>
        <strain evidence="10">KCTC 42644</strain>
    </source>
</reference>
<dbReference type="Gene3D" id="1.10.10.10">
    <property type="entry name" value="Winged helix-like DNA-binding domain superfamily/Winged helix DNA-binding domain"/>
    <property type="match status" value="1"/>
</dbReference>
<comment type="catalytic activity">
    <reaction evidence="6">
        <text>a 6-O-methyl-2'-deoxyguanosine in DNA + L-cysteinyl-[protein] = S-methyl-L-cysteinyl-[protein] + a 2'-deoxyguanosine in DNA</text>
        <dbReference type="Rhea" id="RHEA:24000"/>
        <dbReference type="Rhea" id="RHEA-COMP:10131"/>
        <dbReference type="Rhea" id="RHEA-COMP:10132"/>
        <dbReference type="Rhea" id="RHEA-COMP:11367"/>
        <dbReference type="Rhea" id="RHEA-COMP:11368"/>
        <dbReference type="ChEBI" id="CHEBI:29950"/>
        <dbReference type="ChEBI" id="CHEBI:82612"/>
        <dbReference type="ChEBI" id="CHEBI:85445"/>
        <dbReference type="ChEBI" id="CHEBI:85448"/>
        <dbReference type="EC" id="2.1.1.63"/>
    </reaction>
</comment>
<evidence type="ECO:0000256" key="4">
    <source>
        <dbReference type="ARBA" id="ARBA00022763"/>
    </source>
</evidence>
<feature type="domain" description="Methylated-DNA-[protein]-cysteine S-methyltransferase DNA binding" evidence="7">
    <location>
        <begin position="118"/>
        <end position="197"/>
    </location>
</feature>
<keyword evidence="2 9" id="KW-0489">Methyltransferase</keyword>
<dbReference type="Pfam" id="PF01035">
    <property type="entry name" value="DNA_binding_1"/>
    <property type="match status" value="1"/>
</dbReference>
<feature type="domain" description="Methylguanine DNA methyltransferase ribonuclease-like" evidence="8">
    <location>
        <begin position="41"/>
        <end position="110"/>
    </location>
</feature>
<dbReference type="Proteomes" id="UP001595615">
    <property type="component" value="Unassembled WGS sequence"/>
</dbReference>
<dbReference type="PROSITE" id="PS00374">
    <property type="entry name" value="MGMT"/>
    <property type="match status" value="1"/>
</dbReference>
<evidence type="ECO:0000259" key="8">
    <source>
        <dbReference type="Pfam" id="PF02870"/>
    </source>
</evidence>
<dbReference type="InterPro" id="IPR036217">
    <property type="entry name" value="MethylDNA_cys_MeTrfase_DNAb"/>
</dbReference>
<dbReference type="InterPro" id="IPR008332">
    <property type="entry name" value="MethylG_MeTrfase_N"/>
</dbReference>
<organism evidence="9 10">
    <name type="scientific">Sphingoaurantiacus capsulatus</name>
    <dbReference type="NCBI Taxonomy" id="1771310"/>
    <lineage>
        <taxon>Bacteria</taxon>
        <taxon>Pseudomonadati</taxon>
        <taxon>Pseudomonadota</taxon>
        <taxon>Alphaproteobacteria</taxon>
        <taxon>Sphingomonadales</taxon>
        <taxon>Sphingosinicellaceae</taxon>
        <taxon>Sphingoaurantiacus</taxon>
    </lineage>
</organism>
<dbReference type="RefSeq" id="WP_380861706.1">
    <property type="nucleotide sequence ID" value="NZ_JBHRXV010000010.1"/>
</dbReference>
<evidence type="ECO:0000256" key="5">
    <source>
        <dbReference type="ARBA" id="ARBA00023204"/>
    </source>
</evidence>
<dbReference type="EC" id="2.1.1.63" evidence="9"/>
<evidence type="ECO:0000259" key="7">
    <source>
        <dbReference type="Pfam" id="PF01035"/>
    </source>
</evidence>
<keyword evidence="3 9" id="KW-0808">Transferase</keyword>
<comment type="catalytic activity">
    <reaction evidence="1">
        <text>a 4-O-methyl-thymidine in DNA + L-cysteinyl-[protein] = a thymidine in DNA + S-methyl-L-cysteinyl-[protein]</text>
        <dbReference type="Rhea" id="RHEA:53428"/>
        <dbReference type="Rhea" id="RHEA-COMP:10131"/>
        <dbReference type="Rhea" id="RHEA-COMP:10132"/>
        <dbReference type="Rhea" id="RHEA-COMP:13555"/>
        <dbReference type="Rhea" id="RHEA-COMP:13556"/>
        <dbReference type="ChEBI" id="CHEBI:29950"/>
        <dbReference type="ChEBI" id="CHEBI:82612"/>
        <dbReference type="ChEBI" id="CHEBI:137386"/>
        <dbReference type="ChEBI" id="CHEBI:137387"/>
        <dbReference type="EC" id="2.1.1.63"/>
    </reaction>
</comment>
<evidence type="ECO:0000313" key="9">
    <source>
        <dbReference type="EMBL" id="MFC3713224.1"/>
    </source>
</evidence>
<dbReference type="SUPFAM" id="SSF46767">
    <property type="entry name" value="Methylated DNA-protein cysteine methyltransferase, C-terminal domain"/>
    <property type="match status" value="1"/>
</dbReference>
<comment type="caution">
    <text evidence="9">The sequence shown here is derived from an EMBL/GenBank/DDBJ whole genome shotgun (WGS) entry which is preliminary data.</text>
</comment>
<keyword evidence="4" id="KW-0227">DNA damage</keyword>
<dbReference type="SUPFAM" id="SSF53155">
    <property type="entry name" value="Methylated DNA-protein cysteine methyltransferase domain"/>
    <property type="match status" value="1"/>
</dbReference>
<dbReference type="InterPro" id="IPR014048">
    <property type="entry name" value="MethylDNA_cys_MeTrfase_DNA-bd"/>
</dbReference>
<dbReference type="GO" id="GO:0032259">
    <property type="term" value="P:methylation"/>
    <property type="evidence" value="ECO:0007669"/>
    <property type="project" value="UniProtKB-KW"/>
</dbReference>
<dbReference type="InterPro" id="IPR001497">
    <property type="entry name" value="MethylDNA_cys_MeTrfase_AS"/>
</dbReference>
<dbReference type="Gene3D" id="3.30.160.70">
    <property type="entry name" value="Methylated DNA-protein cysteine methyltransferase domain"/>
    <property type="match status" value="1"/>
</dbReference>
<evidence type="ECO:0000256" key="3">
    <source>
        <dbReference type="ARBA" id="ARBA00022679"/>
    </source>
</evidence>
<protein>
    <submittedName>
        <fullName evidence="9">Methylated-DNA--[protein]-cysteine S-methyltransferase</fullName>
        <ecNumber evidence="9">2.1.1.63</ecNumber>
    </submittedName>
</protein>
<dbReference type="NCBIfam" id="TIGR00589">
    <property type="entry name" value="ogt"/>
    <property type="match status" value="1"/>
</dbReference>
<dbReference type="Pfam" id="PF02870">
    <property type="entry name" value="Methyltransf_1N"/>
    <property type="match status" value="1"/>
</dbReference>
<evidence type="ECO:0000256" key="2">
    <source>
        <dbReference type="ARBA" id="ARBA00022603"/>
    </source>
</evidence>
<name>A0ABV7XAU2_9SPHN</name>
<keyword evidence="5" id="KW-0234">DNA repair</keyword>